<dbReference type="InterPro" id="IPR011081">
    <property type="entry name" value="Big_4"/>
</dbReference>
<dbReference type="PANTHER" id="PTHR45973:SF9">
    <property type="entry name" value="LEUCINE-RICH REPEAT-CONTAINING PROTEIN 46"/>
    <property type="match status" value="1"/>
</dbReference>
<keyword evidence="8" id="KW-1185">Reference proteome</keyword>
<dbReference type="Pfam" id="PF07532">
    <property type="entry name" value="Big_4"/>
    <property type="match status" value="1"/>
</dbReference>
<evidence type="ECO:0000313" key="7">
    <source>
        <dbReference type="EMBL" id="MFL0194337.1"/>
    </source>
</evidence>
<keyword evidence="4" id="KW-0969">Cilium</keyword>
<dbReference type="PANTHER" id="PTHR45973">
    <property type="entry name" value="PROTEIN PHOSPHATASE 1 REGULATORY SUBUNIT SDS22-RELATED"/>
    <property type="match status" value="1"/>
</dbReference>
<dbReference type="RefSeq" id="WP_406790456.1">
    <property type="nucleotide sequence ID" value="NZ_JBJHZX010000002.1"/>
</dbReference>
<dbReference type="Proteomes" id="UP001623660">
    <property type="component" value="Unassembled WGS sequence"/>
</dbReference>
<keyword evidence="3" id="KW-0677">Repeat</keyword>
<dbReference type="InterPro" id="IPR050576">
    <property type="entry name" value="Cilia_flagella_integrity"/>
</dbReference>
<evidence type="ECO:0000256" key="3">
    <source>
        <dbReference type="ARBA" id="ARBA00022737"/>
    </source>
</evidence>
<comment type="subcellular location">
    <subcellularLocation>
        <location evidence="1">Cell projection</location>
        <location evidence="1">Cilium</location>
    </subcellularLocation>
</comment>
<evidence type="ECO:0000256" key="4">
    <source>
        <dbReference type="ARBA" id="ARBA00023069"/>
    </source>
</evidence>
<dbReference type="EMBL" id="JBJHZX010000002">
    <property type="protein sequence ID" value="MFL0194337.1"/>
    <property type="molecule type" value="Genomic_DNA"/>
</dbReference>
<evidence type="ECO:0000256" key="1">
    <source>
        <dbReference type="ARBA" id="ARBA00004138"/>
    </source>
</evidence>
<dbReference type="InterPro" id="IPR001611">
    <property type="entry name" value="Leu-rich_rpt"/>
</dbReference>
<dbReference type="SMART" id="SM00369">
    <property type="entry name" value="LRR_TYP"/>
    <property type="match status" value="3"/>
</dbReference>
<dbReference type="SUPFAM" id="SSF52058">
    <property type="entry name" value="L domain-like"/>
    <property type="match status" value="1"/>
</dbReference>
<organism evidence="7 8">
    <name type="scientific">Candidatus Clostridium eludens</name>
    <dbReference type="NCBI Taxonomy" id="3381663"/>
    <lineage>
        <taxon>Bacteria</taxon>
        <taxon>Bacillati</taxon>
        <taxon>Bacillota</taxon>
        <taxon>Clostridia</taxon>
        <taxon>Eubacteriales</taxon>
        <taxon>Clostridiaceae</taxon>
        <taxon>Clostridium</taxon>
    </lineage>
</organism>
<gene>
    <name evidence="7" type="ORF">ACJDU8_01920</name>
</gene>
<dbReference type="Pfam" id="PF13855">
    <property type="entry name" value="LRR_8"/>
    <property type="match status" value="1"/>
</dbReference>
<comment type="caution">
    <text evidence="7">The sequence shown here is derived from an EMBL/GenBank/DDBJ whole genome shotgun (WGS) entry which is preliminary data.</text>
</comment>
<feature type="domain" description="Bacterial Ig-like" evidence="6">
    <location>
        <begin position="208"/>
        <end position="262"/>
    </location>
</feature>
<proteinExistence type="predicted"/>
<evidence type="ECO:0000256" key="5">
    <source>
        <dbReference type="ARBA" id="ARBA00023273"/>
    </source>
</evidence>
<protein>
    <submittedName>
        <fullName evidence="7">Leucine-rich repeat domain-containing protein</fullName>
    </submittedName>
</protein>
<evidence type="ECO:0000256" key="2">
    <source>
        <dbReference type="ARBA" id="ARBA00022614"/>
    </source>
</evidence>
<dbReference type="PROSITE" id="PS51450">
    <property type="entry name" value="LRR"/>
    <property type="match status" value="3"/>
</dbReference>
<reference evidence="7 8" key="1">
    <citation type="submission" date="2024-11" db="EMBL/GenBank/DDBJ databases">
        <authorList>
            <person name="Heng Y.C."/>
            <person name="Lim A.C.H."/>
            <person name="Lee J.K.Y."/>
            <person name="Kittelmann S."/>
        </authorList>
    </citation>
    <scope>NUCLEOTIDE SEQUENCE [LARGE SCALE GENOMIC DNA]</scope>
    <source>
        <strain evidence="7 8">WILCCON 0269</strain>
    </source>
</reference>
<evidence type="ECO:0000259" key="6">
    <source>
        <dbReference type="Pfam" id="PF07532"/>
    </source>
</evidence>
<dbReference type="InterPro" id="IPR003591">
    <property type="entry name" value="Leu-rich_rpt_typical-subtyp"/>
</dbReference>
<dbReference type="InterPro" id="IPR032675">
    <property type="entry name" value="LRR_dom_sf"/>
</dbReference>
<keyword evidence="5" id="KW-0966">Cell projection</keyword>
<dbReference type="Gene3D" id="3.80.10.10">
    <property type="entry name" value="Ribonuclease Inhibitor"/>
    <property type="match status" value="1"/>
</dbReference>
<dbReference type="Pfam" id="PF13516">
    <property type="entry name" value="LRR_6"/>
    <property type="match status" value="2"/>
</dbReference>
<evidence type="ECO:0000313" key="8">
    <source>
        <dbReference type="Proteomes" id="UP001623660"/>
    </source>
</evidence>
<keyword evidence="2" id="KW-0433">Leucine-rich repeat</keyword>
<accession>A0ABW8SE80</accession>
<sequence>MMNKKVYMGLSKIAIATIIVTSLGEVVHAKDGDIYKLPVAPSTSVTNEGGIGNIVLNKSSLLDLVVNMSNYGYEAGGKIYKASDANAQWNANPTASAATIYSAIEANATPTSYTPQTTLTGNFNSAFGQSYVTITLPAGVAVTSITSDGTKVPSTNYSLSGTTLTILNATSSNVIKVTTSDGTVYTVINNSSIGTTNPTSPTISTIGNIIVTVNQNDSYSLPTTVQAIMSDGSTENVSISWDKQVNTSQVGTFTFNGTVSGYSSNVALTLTISSSNNNSIVTLKDKNLEQAVRDTINKPTGDIYKSDVETITTLTAENKGIQDISGIENLTNLQTLDLGYTPYGGALPLNYNPTLNQISDISALSGLTKLQYLNLSGNQISDINALSGLTKLRYLNLFSNQISNINALSELTKLQYIDLSCNKINDISVLKELIQNPLVATNLRFLNLLDNQISDDDIQYFKNTLPNCAVNEAIAY</sequence>
<dbReference type="SMART" id="SM00365">
    <property type="entry name" value="LRR_SD22"/>
    <property type="match status" value="3"/>
</dbReference>
<name>A0ABW8SE80_9CLOT</name>